<keyword evidence="3" id="KW-0808">Transferase</keyword>
<dbReference type="PANTHER" id="PTHR18919:SF107">
    <property type="entry name" value="ACETYL-COA ACETYLTRANSFERASE, CYTOSOLIC"/>
    <property type="match status" value="1"/>
</dbReference>
<feature type="domain" description="Thiolase N-terminal" evidence="5">
    <location>
        <begin position="2"/>
        <end position="240"/>
    </location>
</feature>
<name>A0ABQ9E496_TEGGR</name>
<evidence type="ECO:0000256" key="3">
    <source>
        <dbReference type="ARBA" id="ARBA00022679"/>
    </source>
</evidence>
<proteinExistence type="inferred from homology"/>
<dbReference type="InterPro" id="IPR020616">
    <property type="entry name" value="Thiolase_N"/>
</dbReference>
<organism evidence="6 7">
    <name type="scientific">Tegillarca granosa</name>
    <name type="common">Malaysian cockle</name>
    <name type="synonym">Anadara granosa</name>
    <dbReference type="NCBI Taxonomy" id="220873"/>
    <lineage>
        <taxon>Eukaryota</taxon>
        <taxon>Metazoa</taxon>
        <taxon>Spiralia</taxon>
        <taxon>Lophotrochozoa</taxon>
        <taxon>Mollusca</taxon>
        <taxon>Bivalvia</taxon>
        <taxon>Autobranchia</taxon>
        <taxon>Pteriomorphia</taxon>
        <taxon>Arcoida</taxon>
        <taxon>Arcoidea</taxon>
        <taxon>Arcidae</taxon>
        <taxon>Tegillarca</taxon>
    </lineage>
</organism>
<dbReference type="InterPro" id="IPR016039">
    <property type="entry name" value="Thiolase-like"/>
</dbReference>
<keyword evidence="4" id="KW-0012">Acyltransferase</keyword>
<dbReference type="PANTHER" id="PTHR18919">
    <property type="entry name" value="ACETYL-COA C-ACYLTRANSFERASE"/>
    <property type="match status" value="1"/>
</dbReference>
<keyword evidence="7" id="KW-1185">Reference proteome</keyword>
<sequence>MSATKMMEVASESALKAGNVNPEKVNSVIVGNVVQTATDAIYLARHVGLNVGIPIAAPALTVNRLCGSGFQAIVSGAQEIMLGESSIVLVGGTENMSQAPYAVRGIRFGTKLGQELKLEDTLWGGLTDSYTGLPMAITAENLAKQYNISRQDCDDYALKTQTRWKIANDAGVFAAEMAPITLKGKKGPETFEVDEHPRPQTTPEILAKLPPVFKKDGTVTAGNASGVCDGAAALVLASEEAVKSQNLKPLARLVSYGTSGFVCEINLRQGKKIALGTACIGGGQGMAVIVEKC</sequence>
<dbReference type="NCBIfam" id="TIGR01930">
    <property type="entry name" value="AcCoA-C-Actrans"/>
    <property type="match status" value="1"/>
</dbReference>
<dbReference type="Proteomes" id="UP001217089">
    <property type="component" value="Unassembled WGS sequence"/>
</dbReference>
<evidence type="ECO:0000259" key="5">
    <source>
        <dbReference type="Pfam" id="PF00108"/>
    </source>
</evidence>
<comment type="pathway">
    <text evidence="1">Lipid metabolism.</text>
</comment>
<dbReference type="CDD" id="cd00751">
    <property type="entry name" value="thiolase"/>
    <property type="match status" value="1"/>
</dbReference>
<dbReference type="SUPFAM" id="SSF53901">
    <property type="entry name" value="Thiolase-like"/>
    <property type="match status" value="1"/>
</dbReference>
<accession>A0ABQ9E496</accession>
<protein>
    <recommendedName>
        <fullName evidence="5">Thiolase N-terminal domain-containing protein</fullName>
    </recommendedName>
</protein>
<dbReference type="PROSITE" id="PS00099">
    <property type="entry name" value="THIOLASE_3"/>
    <property type="match status" value="1"/>
</dbReference>
<comment type="caution">
    <text evidence="6">The sequence shown here is derived from an EMBL/GenBank/DDBJ whole genome shotgun (WGS) entry which is preliminary data.</text>
</comment>
<dbReference type="InterPro" id="IPR002155">
    <property type="entry name" value="Thiolase"/>
</dbReference>
<evidence type="ECO:0000256" key="2">
    <source>
        <dbReference type="ARBA" id="ARBA00010982"/>
    </source>
</evidence>
<gene>
    <name evidence="6" type="ORF">KUTeg_022631</name>
</gene>
<dbReference type="EMBL" id="JARBDR010000921">
    <property type="protein sequence ID" value="KAJ8298571.1"/>
    <property type="molecule type" value="Genomic_DNA"/>
</dbReference>
<dbReference type="InterPro" id="IPR020615">
    <property type="entry name" value="Thiolase_acyl_enz_int_AS"/>
</dbReference>
<dbReference type="Gene3D" id="3.40.47.10">
    <property type="match status" value="1"/>
</dbReference>
<dbReference type="InterPro" id="IPR020610">
    <property type="entry name" value="Thiolase_AS"/>
</dbReference>
<evidence type="ECO:0000256" key="4">
    <source>
        <dbReference type="ARBA" id="ARBA00023315"/>
    </source>
</evidence>
<comment type="similarity">
    <text evidence="2">Belongs to the thiolase-like superfamily. Thiolase family.</text>
</comment>
<evidence type="ECO:0000313" key="6">
    <source>
        <dbReference type="EMBL" id="KAJ8298571.1"/>
    </source>
</evidence>
<dbReference type="PROSITE" id="PS00098">
    <property type="entry name" value="THIOLASE_1"/>
    <property type="match status" value="1"/>
</dbReference>
<dbReference type="Pfam" id="PF00108">
    <property type="entry name" value="Thiolase_N"/>
    <property type="match status" value="1"/>
</dbReference>
<evidence type="ECO:0000256" key="1">
    <source>
        <dbReference type="ARBA" id="ARBA00005189"/>
    </source>
</evidence>
<reference evidence="6 7" key="1">
    <citation type="submission" date="2022-12" db="EMBL/GenBank/DDBJ databases">
        <title>Chromosome-level genome of Tegillarca granosa.</title>
        <authorList>
            <person name="Kim J."/>
        </authorList>
    </citation>
    <scope>NUCLEOTIDE SEQUENCE [LARGE SCALE GENOMIC DNA]</scope>
    <source>
        <strain evidence="6">Teg-2019</strain>
        <tissue evidence="6">Adductor muscle</tissue>
    </source>
</reference>
<evidence type="ECO:0000313" key="7">
    <source>
        <dbReference type="Proteomes" id="UP001217089"/>
    </source>
</evidence>